<protein>
    <submittedName>
        <fullName evidence="2">Thioredoxin family protein</fullName>
    </submittedName>
</protein>
<accession>A0ABV8QSJ2</accession>
<gene>
    <name evidence="2" type="ORF">ACFOWM_10150</name>
</gene>
<sequence>MKKIFFTLFVATVFVKTTSAQTFYSSIVDSNKVTILNGIVSKAELESNKAFANWYPANQNAYQPTPDVLKAVQAAKDKYQFVVFGGTWCEDTQFILPRFFKLQTLSGVDDKRVSFFAVDRSKKVEGNISSAFGITNVPTIIVMKDGKEVGRVVEYGKTGKWDVELAALLQ</sequence>
<reference evidence="3" key="1">
    <citation type="journal article" date="2019" name="Int. J. Syst. Evol. Microbiol.">
        <title>The Global Catalogue of Microorganisms (GCM) 10K type strain sequencing project: providing services to taxonomists for standard genome sequencing and annotation.</title>
        <authorList>
            <consortium name="The Broad Institute Genomics Platform"/>
            <consortium name="The Broad Institute Genome Sequencing Center for Infectious Disease"/>
            <person name="Wu L."/>
            <person name="Ma J."/>
        </authorList>
    </citation>
    <scope>NUCLEOTIDE SEQUENCE [LARGE SCALE GENOMIC DNA]</scope>
    <source>
        <strain evidence="3">CECT 8289</strain>
    </source>
</reference>
<comment type="caution">
    <text evidence="2">The sequence shown here is derived from an EMBL/GenBank/DDBJ whole genome shotgun (WGS) entry which is preliminary data.</text>
</comment>
<dbReference type="CDD" id="cd02947">
    <property type="entry name" value="TRX_family"/>
    <property type="match status" value="1"/>
</dbReference>
<keyword evidence="3" id="KW-1185">Reference proteome</keyword>
<evidence type="ECO:0000313" key="2">
    <source>
        <dbReference type="EMBL" id="MFC4263240.1"/>
    </source>
</evidence>
<dbReference type="Proteomes" id="UP001595907">
    <property type="component" value="Unassembled WGS sequence"/>
</dbReference>
<dbReference type="InterPro" id="IPR013766">
    <property type="entry name" value="Thioredoxin_domain"/>
</dbReference>
<feature type="domain" description="Thioredoxin" evidence="1">
    <location>
        <begin position="74"/>
        <end position="154"/>
    </location>
</feature>
<dbReference type="InterPro" id="IPR036249">
    <property type="entry name" value="Thioredoxin-like_sf"/>
</dbReference>
<name>A0ABV8QSJ2_9BACT</name>
<dbReference type="SUPFAM" id="SSF52833">
    <property type="entry name" value="Thioredoxin-like"/>
    <property type="match status" value="1"/>
</dbReference>
<dbReference type="Pfam" id="PF00085">
    <property type="entry name" value="Thioredoxin"/>
    <property type="match status" value="1"/>
</dbReference>
<dbReference type="EMBL" id="JBHSCZ010000002">
    <property type="protein sequence ID" value="MFC4263240.1"/>
    <property type="molecule type" value="Genomic_DNA"/>
</dbReference>
<proteinExistence type="predicted"/>
<dbReference type="RefSeq" id="WP_379709536.1">
    <property type="nucleotide sequence ID" value="NZ_JBHSCZ010000002.1"/>
</dbReference>
<organism evidence="2 3">
    <name type="scientific">Ferruginibacter yonginensis</name>
    <dbReference type="NCBI Taxonomy" id="1310416"/>
    <lineage>
        <taxon>Bacteria</taxon>
        <taxon>Pseudomonadati</taxon>
        <taxon>Bacteroidota</taxon>
        <taxon>Chitinophagia</taxon>
        <taxon>Chitinophagales</taxon>
        <taxon>Chitinophagaceae</taxon>
        <taxon>Ferruginibacter</taxon>
    </lineage>
</organism>
<dbReference type="Gene3D" id="3.40.30.10">
    <property type="entry name" value="Glutaredoxin"/>
    <property type="match status" value="1"/>
</dbReference>
<evidence type="ECO:0000259" key="1">
    <source>
        <dbReference type="Pfam" id="PF00085"/>
    </source>
</evidence>
<evidence type="ECO:0000313" key="3">
    <source>
        <dbReference type="Proteomes" id="UP001595907"/>
    </source>
</evidence>